<reference evidence="2" key="1">
    <citation type="submission" date="2022-02" db="EMBL/GenBank/DDBJ databases">
        <authorList>
            <person name="Henning P.M."/>
            <person name="McCubbin A.G."/>
            <person name="Shore J.S."/>
        </authorList>
    </citation>
    <scope>NUCLEOTIDE SEQUENCE</scope>
    <source>
        <strain evidence="2">F60SS</strain>
        <tissue evidence="2">Leaves</tissue>
    </source>
</reference>
<organism evidence="2 3">
    <name type="scientific">Turnera subulata</name>
    <dbReference type="NCBI Taxonomy" id="218843"/>
    <lineage>
        <taxon>Eukaryota</taxon>
        <taxon>Viridiplantae</taxon>
        <taxon>Streptophyta</taxon>
        <taxon>Embryophyta</taxon>
        <taxon>Tracheophyta</taxon>
        <taxon>Spermatophyta</taxon>
        <taxon>Magnoliopsida</taxon>
        <taxon>eudicotyledons</taxon>
        <taxon>Gunneridae</taxon>
        <taxon>Pentapetalae</taxon>
        <taxon>rosids</taxon>
        <taxon>fabids</taxon>
        <taxon>Malpighiales</taxon>
        <taxon>Passifloraceae</taxon>
        <taxon>Turnera</taxon>
    </lineage>
</organism>
<name>A0A9Q0FPW9_9ROSI</name>
<protein>
    <submittedName>
        <fullName evidence="2">Uncharacterized protein</fullName>
    </submittedName>
</protein>
<keyword evidence="3" id="KW-1185">Reference proteome</keyword>
<accession>A0A9Q0FPW9</accession>
<evidence type="ECO:0000256" key="1">
    <source>
        <dbReference type="SAM" id="Phobius"/>
    </source>
</evidence>
<dbReference type="EMBL" id="JAKUCV010004399">
    <property type="protein sequence ID" value="KAJ4835480.1"/>
    <property type="molecule type" value="Genomic_DNA"/>
</dbReference>
<gene>
    <name evidence="2" type="ORF">Tsubulata_029620</name>
</gene>
<dbReference type="AlphaFoldDB" id="A0A9Q0FPW9"/>
<reference evidence="2" key="2">
    <citation type="journal article" date="2023" name="Plants (Basel)">
        <title>Annotation of the Turnera subulata (Passifloraceae) Draft Genome Reveals the S-Locus Evolved after the Divergence of Turneroideae from Passifloroideae in a Stepwise Manner.</title>
        <authorList>
            <person name="Henning P.M."/>
            <person name="Roalson E.H."/>
            <person name="Mir W."/>
            <person name="McCubbin A.G."/>
            <person name="Shore J.S."/>
        </authorList>
    </citation>
    <scope>NUCLEOTIDE SEQUENCE</scope>
    <source>
        <strain evidence="2">F60SS</strain>
    </source>
</reference>
<dbReference type="Proteomes" id="UP001141552">
    <property type="component" value="Unassembled WGS sequence"/>
</dbReference>
<keyword evidence="1" id="KW-1133">Transmembrane helix</keyword>
<keyword evidence="1" id="KW-0472">Membrane</keyword>
<sequence>MVLLADPGTRLPLLGLYPLLFRVLHWLILLHHHLLFITLLLHGLLAHLFWDLHQCSVSYVMLSITLLVIVLNKIMQASMSNTRPFGMLILELPVT</sequence>
<proteinExistence type="predicted"/>
<evidence type="ECO:0000313" key="3">
    <source>
        <dbReference type="Proteomes" id="UP001141552"/>
    </source>
</evidence>
<keyword evidence="1" id="KW-0812">Transmembrane</keyword>
<feature type="transmembrane region" description="Helical" evidence="1">
    <location>
        <begin position="56"/>
        <end position="75"/>
    </location>
</feature>
<comment type="caution">
    <text evidence="2">The sequence shown here is derived from an EMBL/GenBank/DDBJ whole genome shotgun (WGS) entry which is preliminary data.</text>
</comment>
<evidence type="ECO:0000313" key="2">
    <source>
        <dbReference type="EMBL" id="KAJ4835480.1"/>
    </source>
</evidence>